<protein>
    <recommendedName>
        <fullName evidence="2">histidine kinase</fullName>
        <ecNumber evidence="2">2.7.13.3</ecNumber>
    </recommendedName>
</protein>
<dbReference type="InterPro" id="IPR036890">
    <property type="entry name" value="HATPase_C_sf"/>
</dbReference>
<keyword evidence="5" id="KW-0418">Kinase</keyword>
<dbReference type="PRINTS" id="PR00344">
    <property type="entry name" value="BCTRLSENSOR"/>
</dbReference>
<keyword evidence="6" id="KW-0902">Two-component regulatory system</keyword>
<dbReference type="Pfam" id="PF00989">
    <property type="entry name" value="PAS"/>
    <property type="match status" value="1"/>
</dbReference>
<evidence type="ECO:0000256" key="1">
    <source>
        <dbReference type="ARBA" id="ARBA00000085"/>
    </source>
</evidence>
<dbReference type="Pfam" id="PF13188">
    <property type="entry name" value="PAS_8"/>
    <property type="match status" value="1"/>
</dbReference>
<dbReference type="GO" id="GO:0000155">
    <property type="term" value="F:phosphorelay sensor kinase activity"/>
    <property type="evidence" value="ECO:0007669"/>
    <property type="project" value="InterPro"/>
</dbReference>
<dbReference type="InterPro" id="IPR050351">
    <property type="entry name" value="BphY/WalK/GraS-like"/>
</dbReference>
<dbReference type="Proteomes" id="UP000178315">
    <property type="component" value="Unassembled WGS sequence"/>
</dbReference>
<evidence type="ECO:0000313" key="10">
    <source>
        <dbReference type="EMBL" id="OGY72555.1"/>
    </source>
</evidence>
<keyword evidence="7" id="KW-0472">Membrane</keyword>
<dbReference type="InterPro" id="IPR036097">
    <property type="entry name" value="HisK_dim/P_sf"/>
</dbReference>
<dbReference type="GO" id="GO:0004721">
    <property type="term" value="F:phosphoprotein phosphatase activity"/>
    <property type="evidence" value="ECO:0007669"/>
    <property type="project" value="TreeGrafter"/>
</dbReference>
<proteinExistence type="predicted"/>
<dbReference type="GO" id="GO:0005886">
    <property type="term" value="C:plasma membrane"/>
    <property type="evidence" value="ECO:0007669"/>
    <property type="project" value="TreeGrafter"/>
</dbReference>
<reference evidence="10 11" key="1">
    <citation type="journal article" date="2016" name="Nat. Commun.">
        <title>Thousands of microbial genomes shed light on interconnected biogeochemical processes in an aquifer system.</title>
        <authorList>
            <person name="Anantharaman K."/>
            <person name="Brown C.T."/>
            <person name="Hug L.A."/>
            <person name="Sharon I."/>
            <person name="Castelle C.J."/>
            <person name="Probst A.J."/>
            <person name="Thomas B.C."/>
            <person name="Singh A."/>
            <person name="Wilkins M.J."/>
            <person name="Karaoz U."/>
            <person name="Brodie E.L."/>
            <person name="Williams K.H."/>
            <person name="Hubbard S.S."/>
            <person name="Banfield J.F."/>
        </authorList>
    </citation>
    <scope>NUCLEOTIDE SEQUENCE [LARGE SCALE GENOMIC DNA]</scope>
</reference>
<keyword evidence="3" id="KW-0597">Phosphoprotein</keyword>
<keyword evidence="4" id="KW-0808">Transferase</keyword>
<dbReference type="CDD" id="cd00082">
    <property type="entry name" value="HisKA"/>
    <property type="match status" value="1"/>
</dbReference>
<dbReference type="InterPro" id="IPR035965">
    <property type="entry name" value="PAS-like_dom_sf"/>
</dbReference>
<dbReference type="PROSITE" id="PS50109">
    <property type="entry name" value="HIS_KIN"/>
    <property type="match status" value="1"/>
</dbReference>
<evidence type="ECO:0000256" key="3">
    <source>
        <dbReference type="ARBA" id="ARBA00022553"/>
    </source>
</evidence>
<sequence>MTSQTPETFYKSIFENMTDGLAYCQMIFDAQKNPVDWIYIKVNKNFEKLTGLKNAKGKKVSKLIPGISASNPELFKIYGQVSLTGKPERFETYVAPLSRWFLVSVFSPQKNFFVALFQNITDRKQIEKNLEDARIAAVNVLDDLFVEKSKVETAKAKEEAILMSIGDGLITTDEKGNTIFINKAAEKLLGIKNEEISGKSFFESTTIENEEGVAVPLEKRPIHMALATGTTTTTTTTTTTGPTYYYVRKDKTKFPAAITVTPVILSGKVIGAIGVFHDITKEREIDHAKSEFVSLASHQLRTPLTAIGWYVEMLQSGDAGVLNDKQNKYLSEIYTGNKRMVELVNALLNVSRIELGTFVVEPEPTDVVLLARSVVDEQKSQIEAKKLKLSEKYAKDLPLFNADPKLLRMVFQNLLSNAVKYTPKGGAIEFALWMVKGGESVDVQKADEDSIAVKVTDAGYGIPKKQQNQIFTKFFRADNVRKKDTEGTGLGLYIVKAIVDHSGSKIWFESVENKGAIFYVTLPLSGMKKKEGAKALI</sequence>
<evidence type="ECO:0000256" key="5">
    <source>
        <dbReference type="ARBA" id="ARBA00022777"/>
    </source>
</evidence>
<dbReference type="EC" id="2.7.13.3" evidence="2"/>
<dbReference type="EMBL" id="MHJU01000029">
    <property type="protein sequence ID" value="OGY72555.1"/>
    <property type="molecule type" value="Genomic_DNA"/>
</dbReference>
<dbReference type="SUPFAM" id="SSF47384">
    <property type="entry name" value="Homodimeric domain of signal transducing histidine kinase"/>
    <property type="match status" value="1"/>
</dbReference>
<feature type="domain" description="Histidine kinase" evidence="8">
    <location>
        <begin position="295"/>
        <end position="526"/>
    </location>
</feature>
<evidence type="ECO:0000259" key="8">
    <source>
        <dbReference type="PROSITE" id="PS50109"/>
    </source>
</evidence>
<dbReference type="InterPro" id="IPR005467">
    <property type="entry name" value="His_kinase_dom"/>
</dbReference>
<dbReference type="SMART" id="SM00387">
    <property type="entry name" value="HATPase_c"/>
    <property type="match status" value="1"/>
</dbReference>
<dbReference type="GO" id="GO:0016036">
    <property type="term" value="P:cellular response to phosphate starvation"/>
    <property type="evidence" value="ECO:0007669"/>
    <property type="project" value="TreeGrafter"/>
</dbReference>
<dbReference type="InterPro" id="IPR000014">
    <property type="entry name" value="PAS"/>
</dbReference>
<gene>
    <name evidence="10" type="ORF">A3H61_01805</name>
</gene>
<dbReference type="InterPro" id="IPR003661">
    <property type="entry name" value="HisK_dim/P_dom"/>
</dbReference>
<dbReference type="FunFam" id="3.30.565.10:FF:000006">
    <property type="entry name" value="Sensor histidine kinase WalK"/>
    <property type="match status" value="1"/>
</dbReference>
<dbReference type="SUPFAM" id="SSF55874">
    <property type="entry name" value="ATPase domain of HSP90 chaperone/DNA topoisomerase II/histidine kinase"/>
    <property type="match status" value="1"/>
</dbReference>
<dbReference type="Gene3D" id="3.30.565.10">
    <property type="entry name" value="Histidine kinase-like ATPase, C-terminal domain"/>
    <property type="match status" value="1"/>
</dbReference>
<evidence type="ECO:0000256" key="7">
    <source>
        <dbReference type="ARBA" id="ARBA00023136"/>
    </source>
</evidence>
<feature type="domain" description="PAS" evidence="9">
    <location>
        <begin position="154"/>
        <end position="202"/>
    </location>
</feature>
<comment type="catalytic activity">
    <reaction evidence="1">
        <text>ATP + protein L-histidine = ADP + protein N-phospho-L-histidine.</text>
        <dbReference type="EC" id="2.7.13.3"/>
    </reaction>
</comment>
<dbReference type="SMART" id="SM00388">
    <property type="entry name" value="HisKA"/>
    <property type="match status" value="1"/>
</dbReference>
<dbReference type="NCBIfam" id="TIGR00229">
    <property type="entry name" value="sensory_box"/>
    <property type="match status" value="1"/>
</dbReference>
<dbReference type="SMART" id="SM00091">
    <property type="entry name" value="PAS"/>
    <property type="match status" value="1"/>
</dbReference>
<dbReference type="Pfam" id="PF00512">
    <property type="entry name" value="HisKA"/>
    <property type="match status" value="1"/>
</dbReference>
<evidence type="ECO:0000259" key="9">
    <source>
        <dbReference type="PROSITE" id="PS50112"/>
    </source>
</evidence>
<dbReference type="PANTHER" id="PTHR45453">
    <property type="entry name" value="PHOSPHATE REGULON SENSOR PROTEIN PHOR"/>
    <property type="match status" value="1"/>
</dbReference>
<dbReference type="InterPro" id="IPR004358">
    <property type="entry name" value="Sig_transdc_His_kin-like_C"/>
</dbReference>
<evidence type="ECO:0000256" key="2">
    <source>
        <dbReference type="ARBA" id="ARBA00012438"/>
    </source>
</evidence>
<organism evidence="10 11">
    <name type="scientific">Candidatus Jacksonbacteria bacterium RIFCSPLOWO2_02_FULL_44_20</name>
    <dbReference type="NCBI Taxonomy" id="1798460"/>
    <lineage>
        <taxon>Bacteria</taxon>
        <taxon>Candidatus Jacksoniibacteriota</taxon>
    </lineage>
</organism>
<dbReference type="Gene3D" id="3.30.450.20">
    <property type="entry name" value="PAS domain"/>
    <property type="match status" value="2"/>
</dbReference>
<dbReference type="PANTHER" id="PTHR45453:SF1">
    <property type="entry name" value="PHOSPHATE REGULON SENSOR PROTEIN PHOR"/>
    <property type="match status" value="1"/>
</dbReference>
<dbReference type="AlphaFoldDB" id="A0A1G2A799"/>
<evidence type="ECO:0000313" key="11">
    <source>
        <dbReference type="Proteomes" id="UP000178315"/>
    </source>
</evidence>
<name>A0A1G2A799_9BACT</name>
<evidence type="ECO:0000256" key="6">
    <source>
        <dbReference type="ARBA" id="ARBA00023012"/>
    </source>
</evidence>
<dbReference type="SUPFAM" id="SSF55785">
    <property type="entry name" value="PYP-like sensor domain (PAS domain)"/>
    <property type="match status" value="2"/>
</dbReference>
<dbReference type="InterPro" id="IPR003594">
    <property type="entry name" value="HATPase_dom"/>
</dbReference>
<comment type="caution">
    <text evidence="10">The sequence shown here is derived from an EMBL/GenBank/DDBJ whole genome shotgun (WGS) entry which is preliminary data.</text>
</comment>
<accession>A0A1G2A799</accession>
<dbReference type="Pfam" id="PF02518">
    <property type="entry name" value="HATPase_c"/>
    <property type="match status" value="1"/>
</dbReference>
<dbReference type="CDD" id="cd00130">
    <property type="entry name" value="PAS"/>
    <property type="match status" value="1"/>
</dbReference>
<dbReference type="PROSITE" id="PS50112">
    <property type="entry name" value="PAS"/>
    <property type="match status" value="1"/>
</dbReference>
<dbReference type="InterPro" id="IPR013767">
    <property type="entry name" value="PAS_fold"/>
</dbReference>
<dbReference type="Gene3D" id="1.10.287.130">
    <property type="match status" value="1"/>
</dbReference>
<evidence type="ECO:0000256" key="4">
    <source>
        <dbReference type="ARBA" id="ARBA00022679"/>
    </source>
</evidence>
<dbReference type="GO" id="GO:0006355">
    <property type="term" value="P:regulation of DNA-templated transcription"/>
    <property type="evidence" value="ECO:0007669"/>
    <property type="project" value="InterPro"/>
</dbReference>